<sequence>MARLPILMYHNVTTDENKSFKLTISDKKLEKHFRYLHQNNYKCFHFCELENRKSIPYKSIIITFDDVTESQYLYVLPLLKKYNLKATFFIAFAYIDKSDLWNYGTEKIMSYSQLLDIDPKIVEFGFHSYEHKYYTQLSNDEIQHDFDSCAQTIAENNLKVYPALAYPYGNSPRKGVEKENFKAILNQNNIHFGLRIGNRSNKFPFKNKYEIQRIDIKGEEGMFKFWYKIKFNHLIKI</sequence>
<comment type="caution">
    <text evidence="3">The sequence shown here is derived from an EMBL/GenBank/DDBJ whole genome shotgun (WGS) entry which is preliminary data.</text>
</comment>
<dbReference type="GO" id="GO:0016810">
    <property type="term" value="F:hydrolase activity, acting on carbon-nitrogen (but not peptide) bonds"/>
    <property type="evidence" value="ECO:0007669"/>
    <property type="project" value="InterPro"/>
</dbReference>
<dbReference type="SUPFAM" id="SSF88713">
    <property type="entry name" value="Glycoside hydrolase/deacetylase"/>
    <property type="match status" value="1"/>
</dbReference>
<dbReference type="Proteomes" id="UP000641454">
    <property type="component" value="Unassembled WGS sequence"/>
</dbReference>
<keyword evidence="1" id="KW-0732">Signal</keyword>
<evidence type="ECO:0000313" key="4">
    <source>
        <dbReference type="Proteomes" id="UP000641454"/>
    </source>
</evidence>
<organism evidence="3 4">
    <name type="scientific">Flavobacterium muglaense</name>
    <dbReference type="NCBI Taxonomy" id="2764716"/>
    <lineage>
        <taxon>Bacteria</taxon>
        <taxon>Pseudomonadati</taxon>
        <taxon>Bacteroidota</taxon>
        <taxon>Flavobacteriia</taxon>
        <taxon>Flavobacteriales</taxon>
        <taxon>Flavobacteriaceae</taxon>
        <taxon>Flavobacterium</taxon>
    </lineage>
</organism>
<dbReference type="PANTHER" id="PTHR34216:SF7">
    <property type="entry name" value="POLY-BETA-1,6-N-ACETYL-D-GLUCOSAMINE N-DEACETYLASE"/>
    <property type="match status" value="1"/>
</dbReference>
<name>A0A923MXZ3_9FLAO</name>
<protein>
    <submittedName>
        <fullName evidence="3">Polysaccharide deacetylase family protein</fullName>
    </submittedName>
</protein>
<evidence type="ECO:0000313" key="3">
    <source>
        <dbReference type="EMBL" id="MBC5843109.1"/>
    </source>
</evidence>
<dbReference type="Gene3D" id="3.20.20.370">
    <property type="entry name" value="Glycoside hydrolase/deacetylase"/>
    <property type="match status" value="1"/>
</dbReference>
<dbReference type="AlphaFoldDB" id="A0A923MXZ3"/>
<dbReference type="PROSITE" id="PS51677">
    <property type="entry name" value="NODB"/>
    <property type="match status" value="1"/>
</dbReference>
<dbReference type="RefSeq" id="WP_187016809.1">
    <property type="nucleotide sequence ID" value="NZ_JACRUK010000002.1"/>
</dbReference>
<accession>A0A923MXZ3</accession>
<dbReference type="Pfam" id="PF01522">
    <property type="entry name" value="Polysacc_deac_1"/>
    <property type="match status" value="1"/>
</dbReference>
<reference evidence="3 4" key="1">
    <citation type="submission" date="2020-08" db="EMBL/GenBank/DDBJ databases">
        <title>Description of novel Flavobacterium F-392 isolate.</title>
        <authorList>
            <person name="Saticioglu I.B."/>
            <person name="Duman M."/>
            <person name="Altun S."/>
        </authorList>
    </citation>
    <scope>NUCLEOTIDE SEQUENCE [LARGE SCALE GENOMIC DNA]</scope>
    <source>
        <strain evidence="3 4">F-392</strain>
    </source>
</reference>
<gene>
    <name evidence="3" type="ORF">H8R25_01460</name>
</gene>
<keyword evidence="4" id="KW-1185">Reference proteome</keyword>
<dbReference type="EMBL" id="JACRUL010000002">
    <property type="protein sequence ID" value="MBC5843109.1"/>
    <property type="molecule type" value="Genomic_DNA"/>
</dbReference>
<evidence type="ECO:0000256" key="1">
    <source>
        <dbReference type="ARBA" id="ARBA00022729"/>
    </source>
</evidence>
<dbReference type="InterPro" id="IPR002509">
    <property type="entry name" value="NODB_dom"/>
</dbReference>
<dbReference type="CDD" id="cd10918">
    <property type="entry name" value="CE4_NodB_like_5s_6s"/>
    <property type="match status" value="1"/>
</dbReference>
<feature type="domain" description="NodB homology" evidence="2">
    <location>
        <begin position="58"/>
        <end position="237"/>
    </location>
</feature>
<proteinExistence type="predicted"/>
<dbReference type="PANTHER" id="PTHR34216">
    <property type="match status" value="1"/>
</dbReference>
<dbReference type="InterPro" id="IPR051398">
    <property type="entry name" value="Polysacch_Deacetylase"/>
</dbReference>
<dbReference type="GO" id="GO:0005975">
    <property type="term" value="P:carbohydrate metabolic process"/>
    <property type="evidence" value="ECO:0007669"/>
    <property type="project" value="InterPro"/>
</dbReference>
<dbReference type="InterPro" id="IPR011330">
    <property type="entry name" value="Glyco_hydro/deAcase_b/a-brl"/>
</dbReference>
<evidence type="ECO:0000259" key="2">
    <source>
        <dbReference type="PROSITE" id="PS51677"/>
    </source>
</evidence>